<dbReference type="InterPro" id="IPR027417">
    <property type="entry name" value="P-loop_NTPase"/>
</dbReference>
<dbReference type="Proteomes" id="UP001569175">
    <property type="component" value="Unassembled WGS sequence"/>
</dbReference>
<dbReference type="RefSeq" id="WP_371707673.1">
    <property type="nucleotide sequence ID" value="NZ_JBGOOL010000023.1"/>
</dbReference>
<proteinExistence type="predicted"/>
<dbReference type="EMBL" id="JBGOOL010000023">
    <property type="protein sequence ID" value="MEZ8053519.1"/>
    <property type="molecule type" value="Genomic_DNA"/>
</dbReference>
<name>A0ABV4KM45_9VIBR</name>
<reference evidence="1 2" key="1">
    <citation type="submission" date="2024-06" db="EMBL/GenBank/DDBJ databases">
        <authorList>
            <person name="Steensen K."/>
            <person name="Seneca J."/>
            <person name="Bartlau N."/>
            <person name="Yu A.X."/>
            <person name="Polz M.F."/>
        </authorList>
    </citation>
    <scope>NUCLEOTIDE SEQUENCE [LARGE SCALE GENOMIC DNA]</scope>
    <source>
        <strain evidence="1 2">1F9</strain>
    </source>
</reference>
<keyword evidence="2" id="KW-1185">Reference proteome</keyword>
<dbReference type="Gene3D" id="1.10.260.40">
    <property type="entry name" value="lambda repressor-like DNA-binding domains"/>
    <property type="match status" value="1"/>
</dbReference>
<dbReference type="CDD" id="cd00093">
    <property type="entry name" value="HTH_XRE"/>
    <property type="match status" value="1"/>
</dbReference>
<comment type="caution">
    <text evidence="1">The sequence shown here is derived from an EMBL/GenBank/DDBJ whole genome shotgun (WGS) entry which is preliminary data.</text>
</comment>
<accession>A0ABV4KM45</accession>
<evidence type="ECO:0008006" key="3">
    <source>
        <dbReference type="Google" id="ProtNLM"/>
    </source>
</evidence>
<dbReference type="SUPFAM" id="SSF52540">
    <property type="entry name" value="P-loop containing nucleoside triphosphate hydrolases"/>
    <property type="match status" value="1"/>
</dbReference>
<organism evidence="1 2">
    <name type="scientific">Vibrio atlanticus</name>
    <dbReference type="NCBI Taxonomy" id="693153"/>
    <lineage>
        <taxon>Bacteria</taxon>
        <taxon>Pseudomonadati</taxon>
        <taxon>Pseudomonadota</taxon>
        <taxon>Gammaproteobacteria</taxon>
        <taxon>Vibrionales</taxon>
        <taxon>Vibrionaceae</taxon>
        <taxon>Vibrio</taxon>
    </lineage>
</organism>
<dbReference type="Gene3D" id="3.40.50.300">
    <property type="entry name" value="P-loop containing nucleotide triphosphate hydrolases"/>
    <property type="match status" value="1"/>
</dbReference>
<dbReference type="InterPro" id="IPR010982">
    <property type="entry name" value="Lambda_DNA-bd_dom_sf"/>
</dbReference>
<sequence length="333" mass="38331">MARKTIQITPEQVKALRQKVGITQKQAAASVHLSLRQWQKFEESESSSTYIRIPDATLELFCLKTGLSFPPAFGNTYRLGKTISFAGGIGRSTLTRDMALLLTQEGYEVLIVTDRTGQLVLAEKRFIATNTAFPKILAIEDIDWDNRPYADVSIGQIKKNYDFIFFDLEKNQEHLNICKYEIDLIITPTNPTHHVNTSLRNIIRFLNKLEGNQKTLVACLLVGISQDFNFDFYYYSLDQWLSKADLDLSFKGLRKDREHQEECLKDINDLTKFGVYVFEAYSSDIYKHYETLHAEESGSWSTGYHFIDKPNTLSAHQMRAIKNELLKIFNIRS</sequence>
<dbReference type="InterPro" id="IPR001387">
    <property type="entry name" value="Cro/C1-type_HTH"/>
</dbReference>
<protein>
    <recommendedName>
        <fullName evidence="3">HTH cro/C1-type domain-containing protein</fullName>
    </recommendedName>
</protein>
<evidence type="ECO:0000313" key="2">
    <source>
        <dbReference type="Proteomes" id="UP001569175"/>
    </source>
</evidence>
<evidence type="ECO:0000313" key="1">
    <source>
        <dbReference type="EMBL" id="MEZ8053519.1"/>
    </source>
</evidence>
<gene>
    <name evidence="1" type="ORF">ACED57_10210</name>
</gene>